<dbReference type="PANTHER" id="PTHR43687:SF4">
    <property type="entry name" value="BLR5484 PROTEIN"/>
    <property type="match status" value="1"/>
</dbReference>
<dbReference type="GeneID" id="83015270"/>
<keyword evidence="2" id="KW-0479">Metal-binding</keyword>
<dbReference type="GO" id="GO:0046872">
    <property type="term" value="F:metal ion binding"/>
    <property type="evidence" value="ECO:0007669"/>
    <property type="project" value="UniProtKB-KW"/>
</dbReference>
<dbReference type="AlphaFoldDB" id="A0A412G392"/>
<keyword evidence="3" id="KW-0408">Iron</keyword>
<protein>
    <submittedName>
        <fullName evidence="6">(4Fe-4S)-binding protein</fullName>
    </submittedName>
</protein>
<dbReference type="Gene3D" id="3.30.70.20">
    <property type="match status" value="1"/>
</dbReference>
<dbReference type="RefSeq" id="WP_117894733.1">
    <property type="nucleotide sequence ID" value="NZ_CABJCV010000007.1"/>
</dbReference>
<keyword evidence="7" id="KW-1185">Reference proteome</keyword>
<dbReference type="GO" id="GO:0051539">
    <property type="term" value="F:4 iron, 4 sulfur cluster binding"/>
    <property type="evidence" value="ECO:0007669"/>
    <property type="project" value="UniProtKB-KW"/>
</dbReference>
<proteinExistence type="predicted"/>
<dbReference type="SUPFAM" id="SSF54862">
    <property type="entry name" value="4Fe-4S ferredoxins"/>
    <property type="match status" value="1"/>
</dbReference>
<evidence type="ECO:0000313" key="7">
    <source>
        <dbReference type="Proteomes" id="UP000284178"/>
    </source>
</evidence>
<dbReference type="SUPFAM" id="SSF50475">
    <property type="entry name" value="FMN-binding split barrel"/>
    <property type="match status" value="1"/>
</dbReference>
<evidence type="ECO:0000256" key="1">
    <source>
        <dbReference type="ARBA" id="ARBA00022485"/>
    </source>
</evidence>
<reference evidence="6 7" key="1">
    <citation type="submission" date="2018-08" db="EMBL/GenBank/DDBJ databases">
        <title>A genome reference for cultivated species of the human gut microbiota.</title>
        <authorList>
            <person name="Zou Y."/>
            <person name="Xue W."/>
            <person name="Luo G."/>
        </authorList>
    </citation>
    <scope>NUCLEOTIDE SEQUENCE [LARGE SCALE GENOMIC DNA]</scope>
    <source>
        <strain evidence="6 7">AF24-29</strain>
    </source>
</reference>
<accession>A0A412G392</accession>
<dbReference type="InterPro" id="IPR012349">
    <property type="entry name" value="Split_barrel_FMN-bd"/>
</dbReference>
<dbReference type="PANTHER" id="PTHR43687">
    <property type="entry name" value="ADENYLYLSULFATE REDUCTASE, BETA SUBUNIT"/>
    <property type="match status" value="1"/>
</dbReference>
<dbReference type="PROSITE" id="PS51379">
    <property type="entry name" value="4FE4S_FER_2"/>
    <property type="match status" value="2"/>
</dbReference>
<evidence type="ECO:0000256" key="2">
    <source>
        <dbReference type="ARBA" id="ARBA00022723"/>
    </source>
</evidence>
<dbReference type="InterPro" id="IPR017896">
    <property type="entry name" value="4Fe4S_Fe-S-bd"/>
</dbReference>
<organism evidence="6 7">
    <name type="scientific">Holdemania filiformis</name>
    <dbReference type="NCBI Taxonomy" id="61171"/>
    <lineage>
        <taxon>Bacteria</taxon>
        <taxon>Bacillati</taxon>
        <taxon>Bacillota</taxon>
        <taxon>Erysipelotrichia</taxon>
        <taxon>Erysipelotrichales</taxon>
        <taxon>Erysipelotrichaceae</taxon>
        <taxon>Holdemania</taxon>
    </lineage>
</organism>
<dbReference type="InterPro" id="IPR050572">
    <property type="entry name" value="Fe-S_Ferredoxin"/>
</dbReference>
<feature type="domain" description="4Fe-4S ferredoxin-type" evidence="5">
    <location>
        <begin position="174"/>
        <end position="201"/>
    </location>
</feature>
<name>A0A412G392_9FIRM</name>
<evidence type="ECO:0000256" key="4">
    <source>
        <dbReference type="ARBA" id="ARBA00023014"/>
    </source>
</evidence>
<dbReference type="EMBL" id="QRUP01000007">
    <property type="protein sequence ID" value="RGR74945.1"/>
    <property type="molecule type" value="Genomic_DNA"/>
</dbReference>
<dbReference type="Pfam" id="PF12838">
    <property type="entry name" value="Fer4_7"/>
    <property type="match status" value="1"/>
</dbReference>
<keyword evidence="1" id="KW-0004">4Fe-4S</keyword>
<sequence>MEKEAILRILQEDIHSTIAATLGEDGHPQTRAIDIMLIEDGKPIFLTARGKAFYDQLTTQKFIALSGVKEGISVSLRGQVRPADPGLLDLAFERNPYMQRIYPGTTRQALVMFELYEGQGEIFNLNQRPVYRQRFTIGEVEPAGMRYGITAKCDGCGVCLSVCPQQCIELTGKQAHICQEHCLHCGQCQLHCPRQAVVHEP</sequence>
<evidence type="ECO:0000256" key="3">
    <source>
        <dbReference type="ARBA" id="ARBA00023004"/>
    </source>
</evidence>
<feature type="domain" description="4Fe-4S ferredoxin-type" evidence="5">
    <location>
        <begin position="145"/>
        <end position="173"/>
    </location>
</feature>
<keyword evidence="4" id="KW-0411">Iron-sulfur</keyword>
<dbReference type="PROSITE" id="PS00198">
    <property type="entry name" value="4FE4S_FER_1"/>
    <property type="match status" value="2"/>
</dbReference>
<gene>
    <name evidence="6" type="ORF">DWY25_07605</name>
</gene>
<evidence type="ECO:0000313" key="6">
    <source>
        <dbReference type="EMBL" id="RGR74945.1"/>
    </source>
</evidence>
<dbReference type="InterPro" id="IPR017900">
    <property type="entry name" value="4Fe4S_Fe_S_CS"/>
</dbReference>
<comment type="caution">
    <text evidence="6">The sequence shown here is derived from an EMBL/GenBank/DDBJ whole genome shotgun (WGS) entry which is preliminary data.</text>
</comment>
<dbReference type="Gene3D" id="2.30.110.10">
    <property type="entry name" value="Electron Transport, Fmn-binding Protein, Chain A"/>
    <property type="match status" value="1"/>
</dbReference>
<evidence type="ECO:0000259" key="5">
    <source>
        <dbReference type="PROSITE" id="PS51379"/>
    </source>
</evidence>
<dbReference type="Proteomes" id="UP000284178">
    <property type="component" value="Unassembled WGS sequence"/>
</dbReference>